<keyword evidence="1" id="KW-0812">Transmembrane</keyword>
<evidence type="ECO:0000313" key="4">
    <source>
        <dbReference type="WBParaSite" id="ASIM_0000696401-mRNA-1"/>
    </source>
</evidence>
<reference evidence="4" key="1">
    <citation type="submission" date="2017-02" db="UniProtKB">
        <authorList>
            <consortium name="WormBaseParasite"/>
        </authorList>
    </citation>
    <scope>IDENTIFICATION</scope>
</reference>
<dbReference type="OrthoDB" id="8907274at2759"/>
<evidence type="ECO:0000313" key="3">
    <source>
        <dbReference type="Proteomes" id="UP000267096"/>
    </source>
</evidence>
<evidence type="ECO:0000313" key="2">
    <source>
        <dbReference type="EMBL" id="VDK27675.1"/>
    </source>
</evidence>
<feature type="transmembrane region" description="Helical" evidence="1">
    <location>
        <begin position="34"/>
        <end position="51"/>
    </location>
</feature>
<name>A0A0M3JH53_ANISI</name>
<reference evidence="2 3" key="2">
    <citation type="submission" date="2018-11" db="EMBL/GenBank/DDBJ databases">
        <authorList>
            <consortium name="Pathogen Informatics"/>
        </authorList>
    </citation>
    <scope>NUCLEOTIDE SEQUENCE [LARGE SCALE GENOMIC DNA]</scope>
</reference>
<dbReference type="WBParaSite" id="ASIM_0000696401-mRNA-1">
    <property type="protein sequence ID" value="ASIM_0000696401-mRNA-1"/>
    <property type="gene ID" value="ASIM_0000696401"/>
</dbReference>
<accession>A0A0M3JH53</accession>
<keyword evidence="1" id="KW-0472">Membrane</keyword>
<protein>
    <submittedName>
        <fullName evidence="4">Transmembrane protein</fullName>
    </submittedName>
</protein>
<dbReference type="Proteomes" id="UP000267096">
    <property type="component" value="Unassembled WGS sequence"/>
</dbReference>
<organism evidence="4">
    <name type="scientific">Anisakis simplex</name>
    <name type="common">Herring worm</name>
    <dbReference type="NCBI Taxonomy" id="6269"/>
    <lineage>
        <taxon>Eukaryota</taxon>
        <taxon>Metazoa</taxon>
        <taxon>Ecdysozoa</taxon>
        <taxon>Nematoda</taxon>
        <taxon>Chromadorea</taxon>
        <taxon>Rhabditida</taxon>
        <taxon>Spirurina</taxon>
        <taxon>Ascaridomorpha</taxon>
        <taxon>Ascaridoidea</taxon>
        <taxon>Anisakidae</taxon>
        <taxon>Anisakis</taxon>
        <taxon>Anisakis simplex complex</taxon>
    </lineage>
</organism>
<gene>
    <name evidence="2" type="ORF">ASIM_LOCUS6733</name>
</gene>
<sequence>MSIPPSRAHSEVFSASQYGAASQPIRPSRRINHFILPTFILSIVGLACLWAL</sequence>
<dbReference type="AlphaFoldDB" id="A0A0M3JH53"/>
<keyword evidence="1" id="KW-1133">Transmembrane helix</keyword>
<keyword evidence="3" id="KW-1185">Reference proteome</keyword>
<proteinExistence type="predicted"/>
<evidence type="ECO:0000256" key="1">
    <source>
        <dbReference type="SAM" id="Phobius"/>
    </source>
</evidence>
<dbReference type="EMBL" id="UYRR01015097">
    <property type="protein sequence ID" value="VDK27675.1"/>
    <property type="molecule type" value="Genomic_DNA"/>
</dbReference>